<evidence type="ECO:0000313" key="8">
    <source>
        <dbReference type="EMBL" id="CUX82733.1"/>
    </source>
</evidence>
<evidence type="ECO:0000256" key="4">
    <source>
        <dbReference type="ARBA" id="ARBA00022989"/>
    </source>
</evidence>
<evidence type="ECO:0000256" key="2">
    <source>
        <dbReference type="ARBA" id="ARBA00009853"/>
    </source>
</evidence>
<keyword evidence="5 6" id="KW-0472">Membrane</keyword>
<dbReference type="InterPro" id="IPR037185">
    <property type="entry name" value="EmrE-like"/>
</dbReference>
<feature type="transmembrane region" description="Helical" evidence="6">
    <location>
        <begin position="58"/>
        <end position="78"/>
    </location>
</feature>
<evidence type="ECO:0000313" key="9">
    <source>
        <dbReference type="Proteomes" id="UP000182045"/>
    </source>
</evidence>
<name>A0ABP2BX53_9RHOB</name>
<feature type="transmembrane region" description="Helical" evidence="6">
    <location>
        <begin position="233"/>
        <end position="253"/>
    </location>
</feature>
<comment type="caution">
    <text evidence="8">The sequence shown here is derived from an EMBL/GenBank/DDBJ whole genome shotgun (WGS) entry which is preliminary data.</text>
</comment>
<protein>
    <submittedName>
        <fullName evidence="8">Permease of the drug/metabolite transporter (DMT) superfamily</fullName>
    </submittedName>
</protein>
<accession>A0ABP2BX53</accession>
<dbReference type="InterPro" id="IPR000620">
    <property type="entry name" value="EamA_dom"/>
</dbReference>
<keyword evidence="4 6" id="KW-1133">Transmembrane helix</keyword>
<dbReference type="Pfam" id="PF00892">
    <property type="entry name" value="EamA"/>
    <property type="match status" value="2"/>
</dbReference>
<dbReference type="PANTHER" id="PTHR22911">
    <property type="entry name" value="ACYL-MALONYL CONDENSING ENZYME-RELATED"/>
    <property type="match status" value="1"/>
</dbReference>
<gene>
    <name evidence="8" type="ORF">Ga0058931_2554</name>
</gene>
<dbReference type="PANTHER" id="PTHR22911:SF6">
    <property type="entry name" value="SOLUTE CARRIER FAMILY 35 MEMBER G1"/>
    <property type="match status" value="1"/>
</dbReference>
<keyword evidence="3 6" id="KW-0812">Transmembrane</keyword>
<dbReference type="SUPFAM" id="SSF103481">
    <property type="entry name" value="Multidrug resistance efflux transporter EmrE"/>
    <property type="match status" value="2"/>
</dbReference>
<sequence length="312" mass="33905">MTGARICPLLAPMTAQAPPLPDAHPITAAFWMCGAIASFTLMAISGREIQAELNSFELMFWRSLIGFAIIGTLVLSLHGRAVWPAIRPTRPRLHLARNIFHFAGQNLWFYGIMAIPLSQLVALEFTSPIWVAVLAPLVVGEVFTRRRLWVAALGFAGILIVAQPGVQPLSSGHLAGILCAVAFAMNLLLTKRIMRHDKVLCVLFWMTASQTLFGLALAQWGGFTWPSAAIRGWIVLVGLTGLSAHYCLTSALALAPATIVAPMEFFRLPIIALVGMWLYAEALDPFVFLGGAVIFAANWLNLNTRRAPVPAP</sequence>
<dbReference type="Proteomes" id="UP000182045">
    <property type="component" value="Unassembled WGS sequence"/>
</dbReference>
<reference evidence="8 9" key="1">
    <citation type="submission" date="2016-01" db="EMBL/GenBank/DDBJ databases">
        <authorList>
            <person name="Varghese N."/>
        </authorList>
    </citation>
    <scope>NUCLEOTIDE SEQUENCE [LARGE SCALE GENOMIC DNA]</scope>
    <source>
        <strain evidence="8 9">HL-91</strain>
    </source>
</reference>
<keyword evidence="9" id="KW-1185">Reference proteome</keyword>
<evidence type="ECO:0000256" key="1">
    <source>
        <dbReference type="ARBA" id="ARBA00004141"/>
    </source>
</evidence>
<comment type="subcellular location">
    <subcellularLocation>
        <location evidence="1">Membrane</location>
        <topology evidence="1">Multi-pass membrane protein</topology>
    </subcellularLocation>
</comment>
<organism evidence="8 9">
    <name type="scientific">Roseibaca calidilacus</name>
    <dbReference type="NCBI Taxonomy" id="1666912"/>
    <lineage>
        <taxon>Bacteria</taxon>
        <taxon>Pseudomonadati</taxon>
        <taxon>Pseudomonadota</taxon>
        <taxon>Alphaproteobacteria</taxon>
        <taxon>Rhodobacterales</taxon>
        <taxon>Paracoccaceae</taxon>
        <taxon>Roseinatronobacter</taxon>
    </lineage>
</organism>
<feature type="transmembrane region" description="Helical" evidence="6">
    <location>
        <begin position="147"/>
        <end position="166"/>
    </location>
</feature>
<evidence type="ECO:0000256" key="5">
    <source>
        <dbReference type="ARBA" id="ARBA00023136"/>
    </source>
</evidence>
<feature type="transmembrane region" description="Helical" evidence="6">
    <location>
        <begin position="201"/>
        <end position="221"/>
    </location>
</feature>
<proteinExistence type="inferred from homology"/>
<comment type="similarity">
    <text evidence="2">Belongs to the drug/metabolite transporter (DMT) superfamily. 10 TMS drug/metabolite exporter (DME) (TC 2.A.7.3) family.</text>
</comment>
<feature type="transmembrane region" description="Helical" evidence="6">
    <location>
        <begin position="286"/>
        <end position="302"/>
    </location>
</feature>
<feature type="transmembrane region" description="Helical" evidence="6">
    <location>
        <begin position="172"/>
        <end position="189"/>
    </location>
</feature>
<feature type="transmembrane region" description="Helical" evidence="6">
    <location>
        <begin position="107"/>
        <end position="135"/>
    </location>
</feature>
<feature type="domain" description="EamA" evidence="7">
    <location>
        <begin position="171"/>
        <end position="300"/>
    </location>
</feature>
<evidence type="ECO:0000256" key="3">
    <source>
        <dbReference type="ARBA" id="ARBA00022692"/>
    </source>
</evidence>
<evidence type="ECO:0000259" key="7">
    <source>
        <dbReference type="Pfam" id="PF00892"/>
    </source>
</evidence>
<feature type="transmembrane region" description="Helical" evidence="6">
    <location>
        <begin position="28"/>
        <end position="46"/>
    </location>
</feature>
<dbReference type="EMBL" id="FBYC01000004">
    <property type="protein sequence ID" value="CUX82733.1"/>
    <property type="molecule type" value="Genomic_DNA"/>
</dbReference>
<evidence type="ECO:0000256" key="6">
    <source>
        <dbReference type="SAM" id="Phobius"/>
    </source>
</evidence>
<feature type="domain" description="EamA" evidence="7">
    <location>
        <begin position="28"/>
        <end position="161"/>
    </location>
</feature>